<organism evidence="1 2">
    <name type="scientific">Caproiciproducens galactitolivorans</name>
    <dbReference type="NCBI Taxonomy" id="642589"/>
    <lineage>
        <taxon>Bacteria</taxon>
        <taxon>Bacillati</taxon>
        <taxon>Bacillota</taxon>
        <taxon>Clostridia</taxon>
        <taxon>Eubacteriales</taxon>
        <taxon>Acutalibacteraceae</taxon>
        <taxon>Caproiciproducens</taxon>
    </lineage>
</organism>
<name>A0A4Z0YFV9_9FIRM</name>
<gene>
    <name evidence="1" type="ORF">CAGA_20290</name>
</gene>
<accession>A0A4Z0YFV9</accession>
<dbReference type="AlphaFoldDB" id="A0A4Z0YFV9"/>
<dbReference type="Proteomes" id="UP000297714">
    <property type="component" value="Unassembled WGS sequence"/>
</dbReference>
<evidence type="ECO:0000313" key="1">
    <source>
        <dbReference type="EMBL" id="TGJ75822.1"/>
    </source>
</evidence>
<proteinExistence type="predicted"/>
<dbReference type="EMBL" id="SRMQ01000010">
    <property type="protein sequence ID" value="TGJ75822.1"/>
    <property type="molecule type" value="Genomic_DNA"/>
</dbReference>
<protein>
    <submittedName>
        <fullName evidence="1">Uncharacterized protein</fullName>
    </submittedName>
</protein>
<dbReference type="RefSeq" id="WP_243113019.1">
    <property type="nucleotide sequence ID" value="NZ_SRMQ01000010.1"/>
</dbReference>
<reference evidence="1 2" key="1">
    <citation type="submission" date="2019-04" db="EMBL/GenBank/DDBJ databases">
        <authorList>
            <person name="Poehlein A."/>
            <person name="Bengelsdorf F.R."/>
            <person name="Duerre P."/>
            <person name="Daniel R."/>
        </authorList>
    </citation>
    <scope>NUCLEOTIDE SEQUENCE [LARGE SCALE GENOMIC DNA]</scope>
    <source>
        <strain evidence="1 2">BS-1</strain>
    </source>
</reference>
<keyword evidence="2" id="KW-1185">Reference proteome</keyword>
<sequence>MATSITVLDRLKMELNNKDYYSDDAYTIYLSENNLTATDTYAAATMKKQLFQTVYDVLDSLANNLDLFRSIETEFTTTGQAYQYLQKRLDDIEKKILAIPDSTGTTESQFNFMYHN</sequence>
<evidence type="ECO:0000313" key="2">
    <source>
        <dbReference type="Proteomes" id="UP000297714"/>
    </source>
</evidence>
<comment type="caution">
    <text evidence="1">The sequence shown here is derived from an EMBL/GenBank/DDBJ whole genome shotgun (WGS) entry which is preliminary data.</text>
</comment>